<gene>
    <name evidence="1" type="ORF">OG929_33770</name>
</gene>
<evidence type="ECO:0008006" key="3">
    <source>
        <dbReference type="Google" id="ProtNLM"/>
    </source>
</evidence>
<name>A0ABZ1X4C2_9ACTN</name>
<evidence type="ECO:0000313" key="2">
    <source>
        <dbReference type="Proteomes" id="UP001432168"/>
    </source>
</evidence>
<protein>
    <recommendedName>
        <fullName evidence="3">Secreted protein</fullName>
    </recommendedName>
</protein>
<reference evidence="1" key="1">
    <citation type="submission" date="2022-10" db="EMBL/GenBank/DDBJ databases">
        <title>The complete genomes of actinobacterial strains from the NBC collection.</title>
        <authorList>
            <person name="Joergensen T.S."/>
            <person name="Alvarez Arevalo M."/>
            <person name="Sterndorff E.B."/>
            <person name="Faurdal D."/>
            <person name="Vuksanovic O."/>
            <person name="Mourched A.-S."/>
            <person name="Charusanti P."/>
            <person name="Shaw S."/>
            <person name="Blin K."/>
            <person name="Weber T."/>
        </authorList>
    </citation>
    <scope>NUCLEOTIDE SEQUENCE</scope>
    <source>
        <strain evidence="1">NBC_00686</strain>
    </source>
</reference>
<organism evidence="1 2">
    <name type="scientific">Streptomyces pseudovenezuelae</name>
    <dbReference type="NCBI Taxonomy" id="67350"/>
    <lineage>
        <taxon>Bacteria</taxon>
        <taxon>Bacillati</taxon>
        <taxon>Actinomycetota</taxon>
        <taxon>Actinomycetes</taxon>
        <taxon>Kitasatosporales</taxon>
        <taxon>Streptomycetaceae</taxon>
        <taxon>Streptomyces</taxon>
        <taxon>Streptomyces aurantiacus group</taxon>
    </lineage>
</organism>
<keyword evidence="2" id="KW-1185">Reference proteome</keyword>
<accession>A0ABZ1X4C2</accession>
<dbReference type="RefSeq" id="WP_329268651.1">
    <property type="nucleotide sequence ID" value="NZ_CP109011.1"/>
</dbReference>
<dbReference type="EMBL" id="CP109011">
    <property type="protein sequence ID" value="WUT46973.1"/>
    <property type="molecule type" value="Genomic_DNA"/>
</dbReference>
<sequence length="54" mass="4967">MSGAAFVGGVAQSAGAVAAADGGTVRPPPCFFALAGVTWAALGGADVASVTSVT</sequence>
<proteinExistence type="predicted"/>
<evidence type="ECO:0000313" key="1">
    <source>
        <dbReference type="EMBL" id="WUT46973.1"/>
    </source>
</evidence>
<dbReference type="Proteomes" id="UP001432168">
    <property type="component" value="Chromosome"/>
</dbReference>